<dbReference type="CDD" id="cd13915">
    <property type="entry name" value="CuRO_HCO_II_like_2"/>
    <property type="match status" value="1"/>
</dbReference>
<dbReference type="GO" id="GO:0005507">
    <property type="term" value="F:copper ion binding"/>
    <property type="evidence" value="ECO:0007669"/>
    <property type="project" value="InterPro"/>
</dbReference>
<reference evidence="22 23" key="1">
    <citation type="submission" date="2017-01" db="EMBL/GenBank/DDBJ databases">
        <authorList>
            <person name="Mah S.A."/>
            <person name="Swanson W.J."/>
            <person name="Moy G.W."/>
            <person name="Vacquier V.D."/>
        </authorList>
    </citation>
    <scope>NUCLEOTIDE SEQUENCE [LARGE SCALE GENOMIC DNA]</scope>
    <source>
        <strain evidence="22 23">DSM 21219</strain>
    </source>
</reference>
<keyword evidence="7 19" id="KW-0812">Transmembrane</keyword>
<evidence type="ECO:0000256" key="12">
    <source>
        <dbReference type="ARBA" id="ARBA00023004"/>
    </source>
</evidence>
<evidence type="ECO:0000256" key="4">
    <source>
        <dbReference type="ARBA" id="ARBA00022448"/>
    </source>
</evidence>
<feature type="domain" description="Cytochrome c" evidence="21">
    <location>
        <begin position="213"/>
        <end position="307"/>
    </location>
</feature>
<dbReference type="EMBL" id="FTPS01000002">
    <property type="protein sequence ID" value="SIT86632.1"/>
    <property type="molecule type" value="Genomic_DNA"/>
</dbReference>
<dbReference type="PROSITE" id="PS00078">
    <property type="entry name" value="COX2"/>
    <property type="match status" value="1"/>
</dbReference>
<feature type="transmembrane region" description="Helical" evidence="19">
    <location>
        <begin position="67"/>
        <end position="89"/>
    </location>
</feature>
<keyword evidence="13" id="KW-0186">Copper</keyword>
<dbReference type="GO" id="GO:0004129">
    <property type="term" value="F:cytochrome-c oxidase activity"/>
    <property type="evidence" value="ECO:0007669"/>
    <property type="project" value="UniProtKB-EC"/>
</dbReference>
<evidence type="ECO:0000256" key="7">
    <source>
        <dbReference type="ARBA" id="ARBA00022692"/>
    </source>
</evidence>
<evidence type="ECO:0000256" key="13">
    <source>
        <dbReference type="ARBA" id="ARBA00023008"/>
    </source>
</evidence>
<dbReference type="InterPro" id="IPR045187">
    <property type="entry name" value="CcO_II"/>
</dbReference>
<keyword evidence="14 19" id="KW-0472">Membrane</keyword>
<evidence type="ECO:0000256" key="2">
    <source>
        <dbReference type="ARBA" id="ARBA00007866"/>
    </source>
</evidence>
<evidence type="ECO:0000256" key="17">
    <source>
        <dbReference type="ARBA" id="ARBA00047816"/>
    </source>
</evidence>
<evidence type="ECO:0000256" key="16">
    <source>
        <dbReference type="ARBA" id="ARBA00031399"/>
    </source>
</evidence>
<dbReference type="PROSITE" id="PS50857">
    <property type="entry name" value="COX2_CUA"/>
    <property type="match status" value="1"/>
</dbReference>
<evidence type="ECO:0000256" key="14">
    <source>
        <dbReference type="ARBA" id="ARBA00023136"/>
    </source>
</evidence>
<comment type="catalytic activity">
    <reaction evidence="17">
        <text>4 Fe(II)-[cytochrome c] + O2 + 8 H(+)(in) = 4 Fe(III)-[cytochrome c] + 2 H2O + 4 H(+)(out)</text>
        <dbReference type="Rhea" id="RHEA:11436"/>
        <dbReference type="Rhea" id="RHEA-COMP:10350"/>
        <dbReference type="Rhea" id="RHEA-COMP:14399"/>
        <dbReference type="ChEBI" id="CHEBI:15377"/>
        <dbReference type="ChEBI" id="CHEBI:15378"/>
        <dbReference type="ChEBI" id="CHEBI:15379"/>
        <dbReference type="ChEBI" id="CHEBI:29033"/>
        <dbReference type="ChEBI" id="CHEBI:29034"/>
        <dbReference type="EC" id="7.1.1.9"/>
    </reaction>
</comment>
<protein>
    <recommendedName>
        <fullName evidence="3">cytochrome-c oxidase</fullName>
        <ecNumber evidence="3">7.1.1.9</ecNumber>
    </recommendedName>
    <alternativeName>
        <fullName evidence="16">Cytochrome aa3 subunit 2</fullName>
    </alternativeName>
</protein>
<dbReference type="GO" id="GO:0042773">
    <property type="term" value="P:ATP synthesis coupled electron transport"/>
    <property type="evidence" value="ECO:0007669"/>
    <property type="project" value="TreeGrafter"/>
</dbReference>
<dbReference type="PROSITE" id="PS51007">
    <property type="entry name" value="CYTC"/>
    <property type="match status" value="1"/>
</dbReference>
<evidence type="ECO:0000256" key="10">
    <source>
        <dbReference type="ARBA" id="ARBA00022982"/>
    </source>
</evidence>
<evidence type="ECO:0000313" key="22">
    <source>
        <dbReference type="EMBL" id="SIT86632.1"/>
    </source>
</evidence>
<evidence type="ECO:0000256" key="1">
    <source>
        <dbReference type="ARBA" id="ARBA00004141"/>
    </source>
</evidence>
<dbReference type="SUPFAM" id="SSF49503">
    <property type="entry name" value="Cupredoxins"/>
    <property type="match status" value="1"/>
</dbReference>
<keyword evidence="12 18" id="KW-0408">Iron</keyword>
<evidence type="ECO:0000256" key="19">
    <source>
        <dbReference type="SAM" id="Phobius"/>
    </source>
</evidence>
<dbReference type="InterPro" id="IPR009056">
    <property type="entry name" value="Cyt_c-like_dom"/>
</dbReference>
<keyword evidence="9" id="KW-1278">Translocase</keyword>
<keyword evidence="4" id="KW-0813">Transport</keyword>
<proteinExistence type="inferred from homology"/>
<dbReference type="EC" id="7.1.1.9" evidence="3"/>
<evidence type="ECO:0000256" key="18">
    <source>
        <dbReference type="PROSITE-ProRule" id="PRU00433"/>
    </source>
</evidence>
<evidence type="ECO:0000256" key="8">
    <source>
        <dbReference type="ARBA" id="ARBA00022723"/>
    </source>
</evidence>
<sequence>MTWLPRLAQASEGARSFDMLFLVLVLFSSGIVLLVGVLVVVFSVRFRSGSKVSRKRVPRLLAYQIEALWIALTFFAAMVFFWVAGSLMVRQLDPPEDAMEVHVEAKQWMWKASHAGGAREINALHVPAGQPVKLYLNSQDVIHSFFVPAFRLKQDVVPGRTATAWFTATEPGIYHLFCAEFCGTSHAQMTGRIVVMEPGDFARWLADRPEGETLVAEGRALFTSAGCSGCHAEGSNVHAPDLRGLAGRRVALADGRVVVADDAYLRDSILLPERDIVAGYDPIMPDFSNILNSGEVTALVAYLRHLGAAATPAEDNP</sequence>
<feature type="transmembrane region" description="Helical" evidence="19">
    <location>
        <begin position="20"/>
        <end position="46"/>
    </location>
</feature>
<keyword evidence="23" id="KW-1185">Reference proteome</keyword>
<dbReference type="GO" id="GO:0020037">
    <property type="term" value="F:heme binding"/>
    <property type="evidence" value="ECO:0007669"/>
    <property type="project" value="InterPro"/>
</dbReference>
<dbReference type="Pfam" id="PF00116">
    <property type="entry name" value="COX2"/>
    <property type="match status" value="1"/>
</dbReference>
<evidence type="ECO:0000259" key="21">
    <source>
        <dbReference type="PROSITE" id="PS51007"/>
    </source>
</evidence>
<dbReference type="InterPro" id="IPR002429">
    <property type="entry name" value="CcO_II-like_C"/>
</dbReference>
<dbReference type="PANTHER" id="PTHR22888:SF9">
    <property type="entry name" value="CYTOCHROME C OXIDASE SUBUNIT 2"/>
    <property type="match status" value="1"/>
</dbReference>
<dbReference type="Gene3D" id="2.60.40.420">
    <property type="entry name" value="Cupredoxins - blue copper proteins"/>
    <property type="match status" value="1"/>
</dbReference>
<evidence type="ECO:0000256" key="5">
    <source>
        <dbReference type="ARBA" id="ARBA00022617"/>
    </source>
</evidence>
<evidence type="ECO:0000256" key="15">
    <source>
        <dbReference type="ARBA" id="ARBA00024688"/>
    </source>
</evidence>
<dbReference type="Gene3D" id="1.10.287.90">
    <property type="match status" value="1"/>
</dbReference>
<dbReference type="SUPFAM" id="SSF46626">
    <property type="entry name" value="Cytochrome c"/>
    <property type="match status" value="1"/>
</dbReference>
<dbReference type="InterPro" id="IPR008972">
    <property type="entry name" value="Cupredoxin"/>
</dbReference>
<evidence type="ECO:0000256" key="9">
    <source>
        <dbReference type="ARBA" id="ARBA00022967"/>
    </source>
</evidence>
<keyword evidence="8 18" id="KW-0479">Metal-binding</keyword>
<comment type="function">
    <text evidence="15">Subunits I and II form the functional core of the enzyme complex. Electrons originating in cytochrome c are transferred via heme a and Cu(A) to the binuclear center formed by heme a3 and Cu(B).</text>
</comment>
<organism evidence="22 23">
    <name type="scientific">Pontibaca methylaminivorans</name>
    <dbReference type="NCBI Taxonomy" id="515897"/>
    <lineage>
        <taxon>Bacteria</taxon>
        <taxon>Pseudomonadati</taxon>
        <taxon>Pseudomonadota</taxon>
        <taxon>Alphaproteobacteria</taxon>
        <taxon>Rhodobacterales</taxon>
        <taxon>Roseobacteraceae</taxon>
        <taxon>Pontibaca</taxon>
    </lineage>
</organism>
<dbReference type="PANTHER" id="PTHR22888">
    <property type="entry name" value="CYTOCHROME C OXIDASE, SUBUNIT II"/>
    <property type="match status" value="1"/>
</dbReference>
<evidence type="ECO:0000259" key="20">
    <source>
        <dbReference type="PROSITE" id="PS50857"/>
    </source>
</evidence>
<dbReference type="Proteomes" id="UP000192455">
    <property type="component" value="Unassembled WGS sequence"/>
</dbReference>
<dbReference type="InterPro" id="IPR036257">
    <property type="entry name" value="Cyt_c_oxidase_su2_TM_sf"/>
</dbReference>
<keyword evidence="11 19" id="KW-1133">Transmembrane helix</keyword>
<dbReference type="GO" id="GO:0016020">
    <property type="term" value="C:membrane"/>
    <property type="evidence" value="ECO:0007669"/>
    <property type="project" value="UniProtKB-SubCell"/>
</dbReference>
<dbReference type="NCBIfam" id="TIGR02866">
    <property type="entry name" value="CoxB"/>
    <property type="match status" value="1"/>
</dbReference>
<dbReference type="GO" id="GO:0016491">
    <property type="term" value="F:oxidoreductase activity"/>
    <property type="evidence" value="ECO:0007669"/>
    <property type="project" value="InterPro"/>
</dbReference>
<comment type="similarity">
    <text evidence="2">Belongs to the cytochrome c oxidase subunit 2 family.</text>
</comment>
<comment type="subcellular location">
    <subcellularLocation>
        <location evidence="1">Membrane</location>
        <topology evidence="1">Multi-pass membrane protein</topology>
    </subcellularLocation>
</comment>
<dbReference type="RefSeq" id="WP_234967794.1">
    <property type="nucleotide sequence ID" value="NZ_FTPS01000002.1"/>
</dbReference>
<dbReference type="InterPro" id="IPR036909">
    <property type="entry name" value="Cyt_c-like_dom_sf"/>
</dbReference>
<evidence type="ECO:0000313" key="23">
    <source>
        <dbReference type="Proteomes" id="UP000192455"/>
    </source>
</evidence>
<evidence type="ECO:0000256" key="6">
    <source>
        <dbReference type="ARBA" id="ARBA00022660"/>
    </source>
</evidence>
<feature type="domain" description="Cytochrome oxidase subunit II copper A binding" evidence="20">
    <location>
        <begin position="96"/>
        <end position="207"/>
    </location>
</feature>
<dbReference type="AlphaFoldDB" id="A0A1R3X898"/>
<evidence type="ECO:0000256" key="11">
    <source>
        <dbReference type="ARBA" id="ARBA00022989"/>
    </source>
</evidence>
<evidence type="ECO:0000256" key="3">
    <source>
        <dbReference type="ARBA" id="ARBA00012949"/>
    </source>
</evidence>
<keyword evidence="5 18" id="KW-0349">Heme</keyword>
<dbReference type="STRING" id="515897.SAMN05421849_2348"/>
<dbReference type="Pfam" id="PF00034">
    <property type="entry name" value="Cytochrom_C"/>
    <property type="match status" value="1"/>
</dbReference>
<keyword evidence="10" id="KW-0249">Electron transport</keyword>
<dbReference type="InterPro" id="IPR001505">
    <property type="entry name" value="Copper_CuA"/>
</dbReference>
<accession>A0A1R3X898</accession>
<dbReference type="InterPro" id="IPR014222">
    <property type="entry name" value="Cyt_c_oxidase_su2"/>
</dbReference>
<name>A0A1R3X898_9RHOB</name>
<keyword evidence="6" id="KW-0679">Respiratory chain</keyword>
<gene>
    <name evidence="22" type="ORF">SAMN05421849_2348</name>
</gene>